<name>A0A6A3PEX3_9STRA</name>
<evidence type="ECO:0000313" key="2">
    <source>
        <dbReference type="EMBL" id="KAE9059078.1"/>
    </source>
</evidence>
<comment type="caution">
    <text evidence="2">The sequence shown here is derived from an EMBL/GenBank/DDBJ whole genome shotgun (WGS) entry which is preliminary data.</text>
</comment>
<evidence type="ECO:0000313" key="1">
    <source>
        <dbReference type="EMBL" id="KAE9058503.1"/>
    </source>
</evidence>
<accession>A0A6A3PEX3</accession>
<dbReference type="EMBL" id="QXFZ01006239">
    <property type="protein sequence ID" value="KAE9059078.1"/>
    <property type="molecule type" value="Genomic_DNA"/>
</dbReference>
<dbReference type="Proteomes" id="UP000441208">
    <property type="component" value="Unassembled WGS sequence"/>
</dbReference>
<dbReference type="Proteomes" id="UP000488956">
    <property type="component" value="Unassembled WGS sequence"/>
</dbReference>
<protein>
    <recommendedName>
        <fullName evidence="5">Ubiquitin-like protease family profile domain-containing protein</fullName>
    </recommendedName>
</protein>
<sequence length="191" mass="21976">MASIHEARQRFALVMRTTKWIDEVEWGVADLREPFTDTCNITKNEYKAYVETLNLSVNRVPGECINGHQLLDFRENLWLHTTSILLSLMVLRDTYKDVGIINPSYHDFVLPEQKRRVAAGFGASDPKNKRVIGVIHIDRHWVAFLIDRTIGNGAKKATCFMFDPLQSQRNYTVIQKSVRTVIECVLQLGAW</sequence>
<dbReference type="AlphaFoldDB" id="A0A6A3PEX3"/>
<gene>
    <name evidence="2" type="ORF">PF007_g31073</name>
    <name evidence="1" type="ORF">PF010_g30971</name>
</gene>
<reference evidence="2 3" key="1">
    <citation type="submission" date="2018-08" db="EMBL/GenBank/DDBJ databases">
        <title>Genomic investigation of the strawberry pathogen Phytophthora fragariae indicates pathogenicity is determined by transcriptional variation in three key races.</title>
        <authorList>
            <person name="Adams T.M."/>
            <person name="Armitage A.D."/>
            <person name="Sobczyk M.K."/>
            <person name="Bates H.J."/>
            <person name="Dunwell J.M."/>
            <person name="Nellist C.F."/>
            <person name="Harrison R.J."/>
        </authorList>
    </citation>
    <scope>NUCLEOTIDE SEQUENCE [LARGE SCALE GENOMIC DNA]</scope>
    <source>
        <strain evidence="2 3">NOV-71</strain>
        <strain evidence="1 4">ONT-3</strain>
    </source>
</reference>
<dbReference type="EMBL" id="QXFX01006451">
    <property type="protein sequence ID" value="KAE9058503.1"/>
    <property type="molecule type" value="Genomic_DNA"/>
</dbReference>
<evidence type="ECO:0000313" key="4">
    <source>
        <dbReference type="Proteomes" id="UP000488956"/>
    </source>
</evidence>
<organism evidence="2 3">
    <name type="scientific">Phytophthora fragariae</name>
    <dbReference type="NCBI Taxonomy" id="53985"/>
    <lineage>
        <taxon>Eukaryota</taxon>
        <taxon>Sar</taxon>
        <taxon>Stramenopiles</taxon>
        <taxon>Oomycota</taxon>
        <taxon>Peronosporomycetes</taxon>
        <taxon>Peronosporales</taxon>
        <taxon>Peronosporaceae</taxon>
        <taxon>Phytophthora</taxon>
    </lineage>
</organism>
<evidence type="ECO:0000313" key="3">
    <source>
        <dbReference type="Proteomes" id="UP000441208"/>
    </source>
</evidence>
<evidence type="ECO:0008006" key="5">
    <source>
        <dbReference type="Google" id="ProtNLM"/>
    </source>
</evidence>
<proteinExistence type="predicted"/>